<reference evidence="1 2" key="1">
    <citation type="submission" date="2016-02" db="EMBL/GenBank/DDBJ databases">
        <authorList>
            <person name="Wen L."/>
            <person name="He K."/>
            <person name="Yang H."/>
        </authorList>
    </citation>
    <scope>NUCLEOTIDE SEQUENCE [LARGE SCALE GENOMIC DNA]</scope>
    <source>
        <strain evidence="1 2">CZ1127</strain>
    </source>
</reference>
<name>A0A1B1Y5Y1_9FLAO</name>
<evidence type="ECO:0000313" key="1">
    <source>
        <dbReference type="EMBL" id="ANW96173.1"/>
    </source>
</evidence>
<dbReference type="AlphaFoldDB" id="A0A1B1Y5Y1"/>
<keyword evidence="2" id="KW-1185">Reference proteome</keyword>
<dbReference type="OrthoDB" id="9843471at2"/>
<sequence>MKFIKNVIIKSSDRSVMIHRMLKNKRSKLTQKLLMINGLLNRKDKKLIHDMNEGNVCIEINYPDCSWSVKNANKQMLNRIFG</sequence>
<dbReference type="KEGG" id="wfu:AXE80_07735"/>
<proteinExistence type="predicted"/>
<accession>A0A1B1Y5Y1</accession>
<dbReference type="EMBL" id="CP014224">
    <property type="protein sequence ID" value="ANW96173.1"/>
    <property type="molecule type" value="Genomic_DNA"/>
</dbReference>
<dbReference type="RefSeq" id="WP_068826024.1">
    <property type="nucleotide sequence ID" value="NZ_CP014224.1"/>
</dbReference>
<evidence type="ECO:0000313" key="2">
    <source>
        <dbReference type="Proteomes" id="UP000092967"/>
    </source>
</evidence>
<protein>
    <submittedName>
        <fullName evidence="1">Uncharacterized protein</fullName>
    </submittedName>
</protein>
<organism evidence="1 2">
    <name type="scientific">Wenyingzhuangia fucanilytica</name>
    <dbReference type="NCBI Taxonomy" id="1790137"/>
    <lineage>
        <taxon>Bacteria</taxon>
        <taxon>Pseudomonadati</taxon>
        <taxon>Bacteroidota</taxon>
        <taxon>Flavobacteriia</taxon>
        <taxon>Flavobacteriales</taxon>
        <taxon>Flavobacteriaceae</taxon>
        <taxon>Wenyingzhuangia</taxon>
    </lineage>
</organism>
<gene>
    <name evidence="1" type="ORF">AXE80_07735</name>
</gene>
<dbReference type="Proteomes" id="UP000092967">
    <property type="component" value="Chromosome"/>
</dbReference>
<dbReference type="STRING" id="1790137.AXE80_07735"/>